<reference evidence="10" key="1">
    <citation type="submission" date="2023-07" db="EMBL/GenBank/DDBJ databases">
        <authorList>
            <person name="Stuckert A."/>
        </authorList>
    </citation>
    <scope>NUCLEOTIDE SEQUENCE</scope>
</reference>
<protein>
    <recommendedName>
        <fullName evidence="9">DDE Tnp4 domain-containing protein</fullName>
    </recommendedName>
</protein>
<comment type="subcellular location">
    <subcellularLocation>
        <location evidence="2">Nucleus</location>
    </subcellularLocation>
</comment>
<sequence>MTPGQVTCVEDLGLTRSQPVEQELLEGNPGQGDCDISKALQRLPSSDCDVQVRERDDVTSARPLPEQSQHRAGRRRRNNLNRPGLSPEDKVGIALWRLSSKKRCPLLHQKFRVGRNVVNRCLKEVCQAIITILKPIYLHPPDYQSLKDTARIFNARWGFPHCVGALGSFPIPLSSNSTKDGTHALVLHAVVDGQGLLWEACACYPENMSSAAILENFALWELAQERRLQTSPKDYFLGKAHNYFLLANSNYPLQSWLLTPYTKIAKLSQREKQYNLHLERALSVAEIALLRLRARWQCLLAPSGCKIVPTVALACCVLHNMCETLEQRFDSRWLEGVQTMDLPVLPNFLCQSCPTDLQAASIRDAICEYFNSQTKM</sequence>
<keyword evidence="11" id="KW-1185">Reference proteome</keyword>
<dbReference type="Pfam" id="PF13359">
    <property type="entry name" value="DDE_Tnp_4"/>
    <property type="match status" value="1"/>
</dbReference>
<dbReference type="InterPro" id="IPR045249">
    <property type="entry name" value="HARBI1-like"/>
</dbReference>
<keyword evidence="6" id="KW-0378">Hydrolase</keyword>
<evidence type="ECO:0000256" key="8">
    <source>
        <dbReference type="SAM" id="MobiDB-lite"/>
    </source>
</evidence>
<evidence type="ECO:0000256" key="3">
    <source>
        <dbReference type="ARBA" id="ARBA00006958"/>
    </source>
</evidence>
<feature type="region of interest" description="Disordered" evidence="8">
    <location>
        <begin position="54"/>
        <end position="85"/>
    </location>
</feature>
<evidence type="ECO:0000256" key="6">
    <source>
        <dbReference type="ARBA" id="ARBA00022801"/>
    </source>
</evidence>
<dbReference type="EMBL" id="CAUEEQ010039708">
    <property type="protein sequence ID" value="CAJ0955118.1"/>
    <property type="molecule type" value="Genomic_DNA"/>
</dbReference>
<name>A0ABN9M2S5_9NEOB</name>
<evidence type="ECO:0000313" key="10">
    <source>
        <dbReference type="EMBL" id="CAJ0955118.1"/>
    </source>
</evidence>
<gene>
    <name evidence="10" type="ORF">RIMI_LOCUS15015277</name>
</gene>
<evidence type="ECO:0000259" key="9">
    <source>
        <dbReference type="Pfam" id="PF13359"/>
    </source>
</evidence>
<keyword evidence="7" id="KW-0539">Nucleus</keyword>
<proteinExistence type="inferred from homology"/>
<keyword evidence="5" id="KW-0479">Metal-binding</keyword>
<dbReference type="InterPro" id="IPR027806">
    <property type="entry name" value="HARBI1_dom"/>
</dbReference>
<dbReference type="Proteomes" id="UP001176940">
    <property type="component" value="Unassembled WGS sequence"/>
</dbReference>
<dbReference type="PANTHER" id="PTHR22930">
    <property type="match status" value="1"/>
</dbReference>
<comment type="cofactor">
    <cofactor evidence="1">
        <name>a divalent metal cation</name>
        <dbReference type="ChEBI" id="CHEBI:60240"/>
    </cofactor>
</comment>
<dbReference type="PANTHER" id="PTHR22930:SF236">
    <property type="entry name" value="PROTEIN ALP1-LIKE-RELATED"/>
    <property type="match status" value="1"/>
</dbReference>
<keyword evidence="4" id="KW-0540">Nuclease</keyword>
<evidence type="ECO:0000256" key="4">
    <source>
        <dbReference type="ARBA" id="ARBA00022722"/>
    </source>
</evidence>
<organism evidence="10 11">
    <name type="scientific">Ranitomeya imitator</name>
    <name type="common">mimic poison frog</name>
    <dbReference type="NCBI Taxonomy" id="111125"/>
    <lineage>
        <taxon>Eukaryota</taxon>
        <taxon>Metazoa</taxon>
        <taxon>Chordata</taxon>
        <taxon>Craniata</taxon>
        <taxon>Vertebrata</taxon>
        <taxon>Euteleostomi</taxon>
        <taxon>Amphibia</taxon>
        <taxon>Batrachia</taxon>
        <taxon>Anura</taxon>
        <taxon>Neobatrachia</taxon>
        <taxon>Hyloidea</taxon>
        <taxon>Dendrobatidae</taxon>
        <taxon>Dendrobatinae</taxon>
        <taxon>Ranitomeya</taxon>
    </lineage>
</organism>
<evidence type="ECO:0000256" key="1">
    <source>
        <dbReference type="ARBA" id="ARBA00001968"/>
    </source>
</evidence>
<feature type="domain" description="DDE Tnp4" evidence="9">
    <location>
        <begin position="177"/>
        <end position="320"/>
    </location>
</feature>
<evidence type="ECO:0000256" key="2">
    <source>
        <dbReference type="ARBA" id="ARBA00004123"/>
    </source>
</evidence>
<comment type="similarity">
    <text evidence="3">Belongs to the HARBI1 family.</text>
</comment>
<evidence type="ECO:0000256" key="7">
    <source>
        <dbReference type="ARBA" id="ARBA00023242"/>
    </source>
</evidence>
<evidence type="ECO:0000313" key="11">
    <source>
        <dbReference type="Proteomes" id="UP001176940"/>
    </source>
</evidence>
<accession>A0ABN9M2S5</accession>
<evidence type="ECO:0000256" key="5">
    <source>
        <dbReference type="ARBA" id="ARBA00022723"/>
    </source>
</evidence>
<comment type="caution">
    <text evidence="10">The sequence shown here is derived from an EMBL/GenBank/DDBJ whole genome shotgun (WGS) entry which is preliminary data.</text>
</comment>